<sequence length="172" mass="19746">MNKREKMFDLLLSWDFWAGFFLHNQLWIMFVSAFLSATVLPGNSEAVFLGYASSIFLQDNDYFSSPLLWLVLIAVLGNSLGSLSTYWIGRWFPQSQQDNAKTQWAIAKIQRYGTPMLFFSWLPIVGDLLCAIAGWLRLNPKSTVLFIVIGKIVRYVFLLFLLKPMIVIGEHL</sequence>
<evidence type="ECO:0000313" key="3">
    <source>
        <dbReference type="EMBL" id="TCP96597.1"/>
    </source>
</evidence>
<gene>
    <name evidence="3" type="ORF">EDC44_104133</name>
</gene>
<keyword evidence="1" id="KW-0472">Membrane</keyword>
<dbReference type="PANTHER" id="PTHR42709:SF4">
    <property type="entry name" value="INNER MEMBRANE PROTEIN YQAA"/>
    <property type="match status" value="1"/>
</dbReference>
<evidence type="ECO:0000313" key="4">
    <source>
        <dbReference type="Proteomes" id="UP000295763"/>
    </source>
</evidence>
<evidence type="ECO:0000256" key="1">
    <source>
        <dbReference type="SAM" id="Phobius"/>
    </source>
</evidence>
<dbReference type="EMBL" id="SLYB01000004">
    <property type="protein sequence ID" value="TCP96597.1"/>
    <property type="molecule type" value="Genomic_DNA"/>
</dbReference>
<name>A0A4R2T135_9PAST</name>
<feature type="domain" description="VTT" evidence="2">
    <location>
        <begin position="66"/>
        <end position="161"/>
    </location>
</feature>
<dbReference type="InterPro" id="IPR032816">
    <property type="entry name" value="VTT_dom"/>
</dbReference>
<organism evidence="3 4">
    <name type="scientific">Cricetibacter osteomyelitidis</name>
    <dbReference type="NCBI Taxonomy" id="1521931"/>
    <lineage>
        <taxon>Bacteria</taxon>
        <taxon>Pseudomonadati</taxon>
        <taxon>Pseudomonadota</taxon>
        <taxon>Gammaproteobacteria</taxon>
        <taxon>Pasteurellales</taxon>
        <taxon>Pasteurellaceae</taxon>
        <taxon>Cricetibacter</taxon>
    </lineage>
</organism>
<proteinExistence type="predicted"/>
<dbReference type="Pfam" id="PF09335">
    <property type="entry name" value="VTT_dom"/>
    <property type="match status" value="1"/>
</dbReference>
<protein>
    <submittedName>
        <fullName evidence="3">Membrane protein YqaA with SNARE-associated domain</fullName>
    </submittedName>
</protein>
<dbReference type="PANTHER" id="PTHR42709">
    <property type="entry name" value="ALKALINE PHOSPHATASE LIKE PROTEIN"/>
    <property type="match status" value="1"/>
</dbReference>
<keyword evidence="4" id="KW-1185">Reference proteome</keyword>
<feature type="transmembrane region" description="Helical" evidence="1">
    <location>
        <begin position="142"/>
        <end position="162"/>
    </location>
</feature>
<comment type="caution">
    <text evidence="3">The sequence shown here is derived from an EMBL/GenBank/DDBJ whole genome shotgun (WGS) entry which is preliminary data.</text>
</comment>
<feature type="transmembrane region" description="Helical" evidence="1">
    <location>
        <begin position="12"/>
        <end position="35"/>
    </location>
</feature>
<feature type="transmembrane region" description="Helical" evidence="1">
    <location>
        <begin position="116"/>
        <end position="136"/>
    </location>
</feature>
<dbReference type="GO" id="GO:0005886">
    <property type="term" value="C:plasma membrane"/>
    <property type="evidence" value="ECO:0007669"/>
    <property type="project" value="UniProtKB-ARBA"/>
</dbReference>
<feature type="transmembrane region" description="Helical" evidence="1">
    <location>
        <begin position="67"/>
        <end position="88"/>
    </location>
</feature>
<accession>A0A4R2T135</accession>
<dbReference type="InterPro" id="IPR051311">
    <property type="entry name" value="DedA_domain"/>
</dbReference>
<keyword evidence="1" id="KW-0812">Transmembrane</keyword>
<reference evidence="3 4" key="1">
    <citation type="submission" date="2019-03" db="EMBL/GenBank/DDBJ databases">
        <title>Genomic Encyclopedia of Type Strains, Phase IV (KMG-IV): sequencing the most valuable type-strain genomes for metagenomic binning, comparative biology and taxonomic classification.</title>
        <authorList>
            <person name="Goeker M."/>
        </authorList>
    </citation>
    <scope>NUCLEOTIDE SEQUENCE [LARGE SCALE GENOMIC DNA]</scope>
    <source>
        <strain evidence="3 4">DSM 28404</strain>
    </source>
</reference>
<dbReference type="Proteomes" id="UP000295763">
    <property type="component" value="Unassembled WGS sequence"/>
</dbReference>
<evidence type="ECO:0000259" key="2">
    <source>
        <dbReference type="Pfam" id="PF09335"/>
    </source>
</evidence>
<dbReference type="AlphaFoldDB" id="A0A4R2T135"/>
<keyword evidence="1" id="KW-1133">Transmembrane helix</keyword>